<protein>
    <submittedName>
        <fullName evidence="1">Uncharacterized protein</fullName>
    </submittedName>
</protein>
<organism evidence="1 2">
    <name type="scientific">Seongchinamella unica</name>
    <dbReference type="NCBI Taxonomy" id="2547392"/>
    <lineage>
        <taxon>Bacteria</taxon>
        <taxon>Pseudomonadati</taxon>
        <taxon>Pseudomonadota</taxon>
        <taxon>Gammaproteobacteria</taxon>
        <taxon>Cellvibrionales</taxon>
        <taxon>Halieaceae</taxon>
        <taxon>Seongchinamella</taxon>
    </lineage>
</organism>
<evidence type="ECO:0000313" key="2">
    <source>
        <dbReference type="Proteomes" id="UP000295554"/>
    </source>
</evidence>
<evidence type="ECO:0000313" key="1">
    <source>
        <dbReference type="EMBL" id="TDG13015.1"/>
    </source>
</evidence>
<accession>A0A4R5LR79</accession>
<gene>
    <name evidence="1" type="ORF">E2F43_14120</name>
</gene>
<name>A0A4R5LR79_9GAMM</name>
<dbReference type="InterPro" id="IPR035242">
    <property type="entry name" value="DUF5329"/>
</dbReference>
<keyword evidence="2" id="KW-1185">Reference proteome</keyword>
<dbReference type="EMBL" id="SMSE01000003">
    <property type="protein sequence ID" value="TDG13015.1"/>
    <property type="molecule type" value="Genomic_DNA"/>
</dbReference>
<dbReference type="OrthoDB" id="344871at2"/>
<comment type="caution">
    <text evidence="1">The sequence shown here is derived from an EMBL/GenBank/DDBJ whole genome shotgun (WGS) entry which is preliminary data.</text>
</comment>
<dbReference type="Proteomes" id="UP000295554">
    <property type="component" value="Unassembled WGS sequence"/>
</dbReference>
<sequence>MSAGATADDRTDREVQYLLAYVESSGCTFHRNGSDHDSADAADHLRLKYRRGGKYVDTTEHFIDRLATESSWTGRKYTVTCDGQTLASGEWLHRALDDYRKSAP</sequence>
<proteinExistence type="predicted"/>
<dbReference type="AlphaFoldDB" id="A0A4R5LR79"/>
<reference evidence="1 2" key="1">
    <citation type="submission" date="2019-03" db="EMBL/GenBank/DDBJ databases">
        <title>Seongchinamella monodicae gen. nov., sp. nov., a novel member of the Gammaproteobacteria isolated from a tidal mudflat of beach.</title>
        <authorList>
            <person name="Yang H.G."/>
            <person name="Kang J.W."/>
            <person name="Lee S.D."/>
        </authorList>
    </citation>
    <scope>NUCLEOTIDE SEQUENCE [LARGE SCALE GENOMIC DNA]</scope>
    <source>
        <strain evidence="1 2">GH4-78</strain>
    </source>
</reference>
<dbReference type="Pfam" id="PF17263">
    <property type="entry name" value="DUF5329"/>
    <property type="match status" value="1"/>
</dbReference>